<feature type="region of interest" description="Disordered" evidence="4">
    <location>
        <begin position="1088"/>
        <end position="1357"/>
    </location>
</feature>
<evidence type="ECO:0000259" key="7">
    <source>
        <dbReference type="PROSITE" id="PS50106"/>
    </source>
</evidence>
<dbReference type="GO" id="GO:0030160">
    <property type="term" value="F:synaptic receptor adaptor activity"/>
    <property type="evidence" value="ECO:0007669"/>
    <property type="project" value="TreeGrafter"/>
</dbReference>
<dbReference type="EMBL" id="CAJVCH010571375">
    <property type="protein sequence ID" value="CAG7837356.1"/>
    <property type="molecule type" value="Genomic_DNA"/>
</dbReference>
<feature type="compositionally biased region" description="Low complexity" evidence="4">
    <location>
        <begin position="1299"/>
        <end position="1310"/>
    </location>
</feature>
<protein>
    <recommendedName>
        <fullName evidence="10">SH3 and multiple ankyrin repeat domains protein 3</fullName>
    </recommendedName>
</protein>
<feature type="compositionally biased region" description="Basic and acidic residues" evidence="4">
    <location>
        <begin position="1474"/>
        <end position="1484"/>
    </location>
</feature>
<proteinExistence type="predicted"/>
<dbReference type="GO" id="GO:0035255">
    <property type="term" value="F:ionotropic glutamate receptor binding"/>
    <property type="evidence" value="ECO:0007669"/>
    <property type="project" value="TreeGrafter"/>
</dbReference>
<feature type="repeat" description="ANK" evidence="2">
    <location>
        <begin position="263"/>
        <end position="295"/>
    </location>
</feature>
<dbReference type="PANTHER" id="PTHR24135:SF28">
    <property type="entry name" value="LD13733P"/>
    <property type="match status" value="1"/>
</dbReference>
<dbReference type="GO" id="GO:0043197">
    <property type="term" value="C:dendritic spine"/>
    <property type="evidence" value="ECO:0007669"/>
    <property type="project" value="TreeGrafter"/>
</dbReference>
<feature type="region of interest" description="Disordered" evidence="4">
    <location>
        <begin position="694"/>
        <end position="751"/>
    </location>
</feature>
<evidence type="ECO:0000256" key="3">
    <source>
        <dbReference type="PROSITE-ProRule" id="PRU00192"/>
    </source>
</evidence>
<evidence type="ECO:0000256" key="1">
    <source>
        <dbReference type="ARBA" id="ARBA00022443"/>
    </source>
</evidence>
<dbReference type="InterPro" id="IPR001478">
    <property type="entry name" value="PDZ"/>
</dbReference>
<dbReference type="Proteomes" id="UP000708208">
    <property type="component" value="Unassembled WGS sequence"/>
</dbReference>
<dbReference type="CDD" id="cd06746">
    <property type="entry name" value="PDZ_SHANK1_3-like"/>
    <property type="match status" value="1"/>
</dbReference>
<feature type="compositionally biased region" description="Basic and acidic residues" evidence="4">
    <location>
        <begin position="1230"/>
        <end position="1248"/>
    </location>
</feature>
<sequence length="1953" mass="213437">MCDDETSGGGDEDQAGGAVLIRIHVPDLNIHKCLQFYRHDLIWDVKQQCLASLPKVTHWFGELKESFNYGLFAPPCNGKAGKFLEEERPLSDYPFSGPVGYLELRYKRRLYKGINVDEKQLKALHTKSNLRRFLEYVAAGQCEKVAKMCSKGLDSNFHCPETGETPLSMAAVMKKPSKLLMALVNGGALLDYRTKDGSTAMHRAVEHKSLEATKTMLDLGGSPNYRDSKGLTPLYMSVSLNADPALCEALLHDHAFIGAQDTQGWHETHQACRNGLVQHLEHLLYYGADMNARNASGNTPLHVCAVNNQESCARLLLFRGADKEALNYANQTPYQVAVIAGNMELAEIIQNHRAQDVVPFRDLPKYNPKRRSIISRALSDPRLNGSLTCLAGRISRGPPSPCPSNRSLPPYSSASSCLSECSSHTHSGSCSDSSYSGGSSHFGSEDNCGSAFTDKSLDHSDITSDSSGVGTCNSGGSGSSYDATPTDPALILPGMMVVCVENFTPQSPKHLKLTEGDIIEVTGSTDTGLLEGSLRGQMGLFPASCVQEIRMKMYENRNHLVPPSRTPGRREANSKQFINIPRLKKIWGEPHTVILHRGQKGFGFVLRGAKSDSPLMELPPSDRFPSLQYLDDVDSNGVADRAGLRKGDFILAINGLDVSQSSHETVVDLIRKSGELVSLTVVGLSLASAIIEENSKPGSPSSLTCDQGSSGTPKAQYHFATLPRKFSGSSGASVPSPPRRDPTTSLSVGRTRAKSMVAALADLSGANHSNAEGGVGTKSNSVDSIAGKPPLPPNSNNNGTLNSGTQPKTASIRARPTSSRITASEIHEIFAEKALNGGACDEKSAWTCPPSPVPAAGHKIYTSVSEMKRSRSGLKGKELVKLHKEFHSTPDLKGFLNQKKEKSSTGKDSEDSKSKSLSQDNLNKLKANSRHSWACISSAAQGLLERNYESSWKSIEKIPARQEKKPKNLEDGGEESDGSTASNSSTASSGKETPKSKMAVLSESEYRTIKPLRPVQSKTLPRRASTGCTLGPAEQQTIINLVPPGQVIKVDVSKSKEYASLDIASTSLNRRDGGAVMSSFKPTDSAKLYASPDDLKSIGYREQGNDSNSGTLKKIRSQSLPPGKKDPAATKNKGDYAQPDNTKVQTKDVMPDLVNGSRQDDSDAQTPTNVSVNSSDSGSSTGSQSTIEAEPTPKKVPEDPNKFDPQKSLMEAKEKLKPVLKCSPSTGEPTKIRIEVKQSPRLQRKVEKTVTFQSEPPTSSQSGGQISHSMSVDEIQKIKTNLKSSKSFPNDLGQDDADGNSSSGVSSDGGQENHNNASSNYVTCLPVNPDSDSSEDSSDKTWILKDENGGGEDNTKQAVPLHNAKAGHYIGPDGSLKRSNSDKVVTGIATGQMPNSKLITGSLQTSHDKISRQQISQHTMSALDNSSNNNSILTYGTISRSQQAARNTAGGVLTKNAVSLVKLPPPLEIESETDESKSPRDTPVQKKSVGSGTTQMYHTLQPQRSRPMNADQHQYIARQMQALHSQTQGQSRQAEKSIEESLKLIQMHVAALKQDFPNIPSVVPPPPEFGLRNQTPILAPPPEFSDARDTHESATRFNQSHANPDGQAQSSMSQAQQPFNRQSPMYRSISHAHSSSSSMYSGYPTMTRQQYNQQYHHQIMKQQQMQQFQQQHQLQQAHQQNHQLVQHPQSQQTPQQQQQQLQQHQQQQHQQQQQQQQQQQHQQQQHHQQFINNSMPTYQTLGRHPIYSSGAAQGVLNTTAYGHYGTLANPKLSQQSNTSQSSAVFQGQHHPKCYYYQQTSASPSTTSMNSNSTPSNPGGKYIPEKLHPVHRYTPDLVDSGPRIVGTIPKKPTVQDHYEVPHAHQQLLQQQQSTKIRREFRNKVLPDWSIGDACDWLDSLFMPEYKVIFQQRSIDGKKLARMDNATLLELGIKKLGHRMNIEKSLKRYMPVTKT</sequence>
<feature type="domain" description="SAM" evidence="6">
    <location>
        <begin position="1887"/>
        <end position="1950"/>
    </location>
</feature>
<dbReference type="FunFam" id="2.30.42.10:FF:000018">
    <property type="entry name" value="SH3 and multiple ankyrin repeat domains protein 2"/>
    <property type="match status" value="1"/>
</dbReference>
<dbReference type="Pfam" id="PF07653">
    <property type="entry name" value="SH3_2"/>
    <property type="match status" value="1"/>
</dbReference>
<dbReference type="PROSITE" id="PS50297">
    <property type="entry name" value="ANK_REP_REGION"/>
    <property type="match status" value="2"/>
</dbReference>
<dbReference type="SMART" id="SM00228">
    <property type="entry name" value="PDZ"/>
    <property type="match status" value="1"/>
</dbReference>
<evidence type="ECO:0000256" key="2">
    <source>
        <dbReference type="PROSITE-ProRule" id="PRU00023"/>
    </source>
</evidence>
<evidence type="ECO:0008006" key="10">
    <source>
        <dbReference type="Google" id="ProtNLM"/>
    </source>
</evidence>
<dbReference type="Pfam" id="PF12796">
    <property type="entry name" value="Ank_2"/>
    <property type="match status" value="2"/>
</dbReference>
<dbReference type="PROSITE" id="PS50106">
    <property type="entry name" value="PDZ"/>
    <property type="match status" value="1"/>
</dbReference>
<dbReference type="Pfam" id="PF00595">
    <property type="entry name" value="PDZ"/>
    <property type="match status" value="1"/>
</dbReference>
<evidence type="ECO:0000259" key="5">
    <source>
        <dbReference type="PROSITE" id="PS50002"/>
    </source>
</evidence>
<dbReference type="CDD" id="cd17091">
    <property type="entry name" value="FERM_F0_SHANK"/>
    <property type="match status" value="1"/>
</dbReference>
<keyword evidence="1 3" id="KW-0728">SH3 domain</keyword>
<evidence type="ECO:0000259" key="6">
    <source>
        <dbReference type="PROSITE" id="PS50105"/>
    </source>
</evidence>
<feature type="compositionally biased region" description="Low complexity" evidence="4">
    <location>
        <begin position="794"/>
        <end position="805"/>
    </location>
</feature>
<feature type="compositionally biased region" description="Basic and acidic residues" evidence="4">
    <location>
        <begin position="1585"/>
        <end position="1594"/>
    </location>
</feature>
<feature type="compositionally biased region" description="Low complexity" evidence="4">
    <location>
        <begin position="1607"/>
        <end position="1617"/>
    </location>
</feature>
<dbReference type="SMART" id="SM00248">
    <property type="entry name" value="ANK"/>
    <property type="match status" value="6"/>
</dbReference>
<feature type="repeat" description="ANK" evidence="2">
    <location>
        <begin position="196"/>
        <end position="228"/>
    </location>
</feature>
<feature type="region of interest" description="Disordered" evidence="4">
    <location>
        <begin position="959"/>
        <end position="1001"/>
    </location>
</feature>
<dbReference type="PROSITE" id="PS50088">
    <property type="entry name" value="ANK_REPEAT"/>
    <property type="match status" value="4"/>
</dbReference>
<feature type="compositionally biased region" description="Low complexity" evidence="4">
    <location>
        <begin position="978"/>
        <end position="990"/>
    </location>
</feature>
<feature type="region of interest" description="Disordered" evidence="4">
    <location>
        <begin position="891"/>
        <end position="918"/>
    </location>
</feature>
<dbReference type="InterPro" id="IPR001452">
    <property type="entry name" value="SH3_domain"/>
</dbReference>
<dbReference type="PANTHER" id="PTHR24135">
    <property type="entry name" value="SH3 AND MULTIPLE ANKYRIN REPEAT DOMAINS PROTEIN"/>
    <property type="match status" value="1"/>
</dbReference>
<dbReference type="PROSITE" id="PS50105">
    <property type="entry name" value="SAM_DOMAIN"/>
    <property type="match status" value="1"/>
</dbReference>
<feature type="compositionally biased region" description="Polar residues" evidence="4">
    <location>
        <begin position="1488"/>
        <end position="1506"/>
    </location>
</feature>
<reference evidence="8" key="1">
    <citation type="submission" date="2021-06" db="EMBL/GenBank/DDBJ databases">
        <authorList>
            <person name="Hodson N. C."/>
            <person name="Mongue J. A."/>
            <person name="Jaron S. K."/>
        </authorList>
    </citation>
    <scope>NUCLEOTIDE SEQUENCE</scope>
</reference>
<feature type="region of interest" description="Disordered" evidence="4">
    <location>
        <begin position="766"/>
        <end position="820"/>
    </location>
</feature>
<feature type="region of interest" description="Disordered" evidence="4">
    <location>
        <begin position="1657"/>
        <end position="1728"/>
    </location>
</feature>
<feature type="compositionally biased region" description="Low complexity" evidence="4">
    <location>
        <begin position="1168"/>
        <end position="1185"/>
    </location>
</feature>
<feature type="compositionally biased region" description="Basic and acidic residues" evidence="4">
    <location>
        <begin position="959"/>
        <end position="970"/>
    </location>
</feature>
<dbReference type="GO" id="GO:0045211">
    <property type="term" value="C:postsynaptic membrane"/>
    <property type="evidence" value="ECO:0007669"/>
    <property type="project" value="TreeGrafter"/>
</dbReference>
<feature type="compositionally biased region" description="Polar residues" evidence="4">
    <location>
        <begin position="696"/>
        <end position="713"/>
    </location>
</feature>
<feature type="region of interest" description="Disordered" evidence="4">
    <location>
        <begin position="1565"/>
        <end position="1620"/>
    </location>
</feature>
<gene>
    <name evidence="8" type="ORF">AFUS01_LOCUS46482</name>
</gene>
<name>A0A8J2LT88_9HEXA</name>
<evidence type="ECO:0000313" key="9">
    <source>
        <dbReference type="Proteomes" id="UP000708208"/>
    </source>
</evidence>
<feature type="region of interest" description="Disordered" evidence="4">
    <location>
        <begin position="1464"/>
        <end position="1511"/>
    </location>
</feature>
<evidence type="ECO:0000256" key="4">
    <source>
        <dbReference type="SAM" id="MobiDB-lite"/>
    </source>
</evidence>
<dbReference type="InterPro" id="IPR051569">
    <property type="entry name" value="SHANK"/>
</dbReference>
<feature type="domain" description="PDZ" evidence="7">
    <location>
        <begin position="592"/>
        <end position="685"/>
    </location>
</feature>
<feature type="compositionally biased region" description="Polar residues" evidence="4">
    <location>
        <begin position="1278"/>
        <end position="1288"/>
    </location>
</feature>
<evidence type="ECO:0000313" key="8">
    <source>
        <dbReference type="EMBL" id="CAG7837356.1"/>
    </source>
</evidence>
<dbReference type="PROSITE" id="PS50002">
    <property type="entry name" value="SH3"/>
    <property type="match status" value="1"/>
</dbReference>
<keyword evidence="2" id="KW-0040">ANK repeat</keyword>
<dbReference type="SMART" id="SM00454">
    <property type="entry name" value="SAM"/>
    <property type="match status" value="1"/>
</dbReference>
<feature type="compositionally biased region" description="Basic and acidic residues" evidence="4">
    <location>
        <begin position="1123"/>
        <end position="1134"/>
    </location>
</feature>
<feature type="domain" description="SH3" evidence="5">
    <location>
        <begin position="492"/>
        <end position="551"/>
    </location>
</feature>
<comment type="caution">
    <text evidence="8">The sequence shown here is derived from an EMBL/GenBank/DDBJ whole genome shotgun (WGS) entry which is preliminary data.</text>
</comment>
<feature type="compositionally biased region" description="Basic and acidic residues" evidence="4">
    <location>
        <begin position="1337"/>
        <end position="1348"/>
    </location>
</feature>
<dbReference type="InterPro" id="IPR001660">
    <property type="entry name" value="SAM"/>
</dbReference>
<organism evidence="8 9">
    <name type="scientific">Allacma fusca</name>
    <dbReference type="NCBI Taxonomy" id="39272"/>
    <lineage>
        <taxon>Eukaryota</taxon>
        <taxon>Metazoa</taxon>
        <taxon>Ecdysozoa</taxon>
        <taxon>Arthropoda</taxon>
        <taxon>Hexapoda</taxon>
        <taxon>Collembola</taxon>
        <taxon>Symphypleona</taxon>
        <taxon>Sminthuridae</taxon>
        <taxon>Allacma</taxon>
    </lineage>
</organism>
<feature type="compositionally biased region" description="Polar residues" evidence="4">
    <location>
        <begin position="1250"/>
        <end position="1270"/>
    </location>
</feature>
<feature type="compositionally biased region" description="Basic and acidic residues" evidence="4">
    <location>
        <begin position="1191"/>
        <end position="1217"/>
    </location>
</feature>
<dbReference type="Pfam" id="PF00536">
    <property type="entry name" value="SAM_1"/>
    <property type="match status" value="1"/>
</dbReference>
<accession>A0A8J2LT88</accession>
<dbReference type="OrthoDB" id="445896at2759"/>
<dbReference type="GO" id="GO:0014069">
    <property type="term" value="C:postsynaptic density"/>
    <property type="evidence" value="ECO:0007669"/>
    <property type="project" value="TreeGrafter"/>
</dbReference>
<feature type="compositionally biased region" description="Polar residues" evidence="4">
    <location>
        <begin position="1312"/>
        <end position="1322"/>
    </location>
</feature>
<keyword evidence="9" id="KW-1185">Reference proteome</keyword>
<feature type="repeat" description="ANK" evidence="2">
    <location>
        <begin position="296"/>
        <end position="328"/>
    </location>
</feature>
<dbReference type="SMART" id="SM00326">
    <property type="entry name" value="SH3"/>
    <property type="match status" value="1"/>
</dbReference>
<feature type="compositionally biased region" description="Basic and acidic residues" evidence="4">
    <location>
        <begin position="898"/>
        <end position="914"/>
    </location>
</feature>
<feature type="repeat" description="ANK" evidence="2">
    <location>
        <begin position="162"/>
        <end position="195"/>
    </location>
</feature>
<dbReference type="InterPro" id="IPR002110">
    <property type="entry name" value="Ankyrin_rpt"/>
</dbReference>